<dbReference type="EMBL" id="LAZR01005292">
    <property type="protein sequence ID" value="KKN01153.1"/>
    <property type="molecule type" value="Genomic_DNA"/>
</dbReference>
<protein>
    <submittedName>
        <fullName evidence="2">Uncharacterized protein</fullName>
    </submittedName>
</protein>
<organism evidence="2">
    <name type="scientific">marine sediment metagenome</name>
    <dbReference type="NCBI Taxonomy" id="412755"/>
    <lineage>
        <taxon>unclassified sequences</taxon>
        <taxon>metagenomes</taxon>
        <taxon>ecological metagenomes</taxon>
    </lineage>
</organism>
<name>A0A0F9Q6Z7_9ZZZZ</name>
<proteinExistence type="predicted"/>
<gene>
    <name evidence="2" type="ORF">LCGC14_1130610</name>
</gene>
<accession>A0A0F9Q6Z7</accession>
<evidence type="ECO:0000256" key="1">
    <source>
        <dbReference type="SAM" id="MobiDB-lite"/>
    </source>
</evidence>
<evidence type="ECO:0000313" key="2">
    <source>
        <dbReference type="EMBL" id="KKN01153.1"/>
    </source>
</evidence>
<reference evidence="2" key="1">
    <citation type="journal article" date="2015" name="Nature">
        <title>Complex archaea that bridge the gap between prokaryotes and eukaryotes.</title>
        <authorList>
            <person name="Spang A."/>
            <person name="Saw J.H."/>
            <person name="Jorgensen S.L."/>
            <person name="Zaremba-Niedzwiedzka K."/>
            <person name="Martijn J."/>
            <person name="Lind A.E."/>
            <person name="van Eijk R."/>
            <person name="Schleper C."/>
            <person name="Guy L."/>
            <person name="Ettema T.J."/>
        </authorList>
    </citation>
    <scope>NUCLEOTIDE SEQUENCE</scope>
</reference>
<sequence>MVAQDIASSTVGDMTNIVKDFSGSSETTDSGRNEPWFNTKFNTYLWYYKNIPELKSTIDTKSKWVIGKGLTADKKTMKILEKIKGFGKDTINTLIQNGVKVYYVGGDSFWEIITKENKPIKPDGSNLINLKPMDPFVTGIVTDEFGMLQGYEQSTKGEDRPNITFRVDQIFHLPKNRFADEIHGTGIITAIENIILMRNEAMSDLKTVFHRYVKPLWIWQLDTDDTTKIAAFQAKADKTVNLGENIYIPMGAASAERMSVPQFSTLDPLPWIRDLTDYFYQATNTPDVVVGSAKQTVEASAKILFLGFEQSVRDDQQFIMENFKSQLGLDIKLEFPTPIEADLIRDEKKDGDNVKASDKADTTEGSGK</sequence>
<feature type="region of interest" description="Disordered" evidence="1">
    <location>
        <begin position="344"/>
        <end position="368"/>
    </location>
</feature>
<comment type="caution">
    <text evidence="2">The sequence shown here is derived from an EMBL/GenBank/DDBJ whole genome shotgun (WGS) entry which is preliminary data.</text>
</comment>
<dbReference type="AlphaFoldDB" id="A0A0F9Q6Z7"/>